<name>A0A176VLL6_MARPO</name>
<proteinExistence type="predicted"/>
<protein>
    <submittedName>
        <fullName evidence="2">Uncharacterized protein</fullName>
    </submittedName>
</protein>
<organism evidence="2 3">
    <name type="scientific">Marchantia polymorpha subsp. ruderalis</name>
    <dbReference type="NCBI Taxonomy" id="1480154"/>
    <lineage>
        <taxon>Eukaryota</taxon>
        <taxon>Viridiplantae</taxon>
        <taxon>Streptophyta</taxon>
        <taxon>Embryophyta</taxon>
        <taxon>Marchantiophyta</taxon>
        <taxon>Marchantiopsida</taxon>
        <taxon>Marchantiidae</taxon>
        <taxon>Marchantiales</taxon>
        <taxon>Marchantiaceae</taxon>
        <taxon>Marchantia</taxon>
    </lineage>
</organism>
<reference evidence="2" key="1">
    <citation type="submission" date="2016-03" db="EMBL/GenBank/DDBJ databases">
        <title>Mechanisms controlling the formation of the plant cell surface in tip-growing cells are functionally conserved among land plants.</title>
        <authorList>
            <person name="Honkanen S."/>
            <person name="Jones V.A."/>
            <person name="Morieri G."/>
            <person name="Champion C."/>
            <person name="Hetherington A.J."/>
            <person name="Kelly S."/>
            <person name="Saint-Marcoux D."/>
            <person name="Proust H."/>
            <person name="Prescott H."/>
            <person name="Dolan L."/>
        </authorList>
    </citation>
    <scope>NUCLEOTIDE SEQUENCE [LARGE SCALE GENOMIC DNA]</scope>
    <source>
        <tissue evidence="2">Whole gametophyte</tissue>
    </source>
</reference>
<dbReference type="Proteomes" id="UP000077202">
    <property type="component" value="Unassembled WGS sequence"/>
</dbReference>
<gene>
    <name evidence="2" type="ORF">AXG93_868s1310</name>
</gene>
<accession>A0A176VLL6</accession>
<keyword evidence="3" id="KW-1185">Reference proteome</keyword>
<evidence type="ECO:0000313" key="2">
    <source>
        <dbReference type="EMBL" id="OAE21293.1"/>
    </source>
</evidence>
<evidence type="ECO:0000256" key="1">
    <source>
        <dbReference type="SAM" id="MobiDB-lite"/>
    </source>
</evidence>
<evidence type="ECO:0000313" key="3">
    <source>
        <dbReference type="Proteomes" id="UP000077202"/>
    </source>
</evidence>
<sequence length="80" mass="8295">MRARGRELWGDVCQSERLNKNKKTGGVFVTVEPEQKAGQGSDDNGTVGTRSGGEAGAELQEPGQAKRVVVGSPGTPASLV</sequence>
<dbReference type="EMBL" id="LVLJ01003476">
    <property type="protein sequence ID" value="OAE21293.1"/>
    <property type="molecule type" value="Genomic_DNA"/>
</dbReference>
<comment type="caution">
    <text evidence="2">The sequence shown here is derived from an EMBL/GenBank/DDBJ whole genome shotgun (WGS) entry which is preliminary data.</text>
</comment>
<dbReference type="AlphaFoldDB" id="A0A176VLL6"/>
<feature type="region of interest" description="Disordered" evidence="1">
    <location>
        <begin position="32"/>
        <end position="80"/>
    </location>
</feature>